<proteinExistence type="predicted"/>
<feature type="compositionally biased region" description="Basic residues" evidence="1">
    <location>
        <begin position="1"/>
        <end position="11"/>
    </location>
</feature>
<accession>A0ABS9TWI8</accession>
<dbReference type="RefSeq" id="WP_241050782.1">
    <property type="nucleotide sequence ID" value="NZ_JAKZBV010000001.1"/>
</dbReference>
<dbReference type="EMBL" id="JAKZBV010000001">
    <property type="protein sequence ID" value="MCH6468789.1"/>
    <property type="molecule type" value="Genomic_DNA"/>
</dbReference>
<evidence type="ECO:0000313" key="2">
    <source>
        <dbReference type="EMBL" id="MCH6468789.1"/>
    </source>
</evidence>
<protein>
    <recommendedName>
        <fullName evidence="4">DUF2398 family protein</fullName>
    </recommendedName>
</protein>
<dbReference type="Proteomes" id="UP001202922">
    <property type="component" value="Unassembled WGS sequence"/>
</dbReference>
<evidence type="ECO:0008006" key="4">
    <source>
        <dbReference type="Google" id="ProtNLM"/>
    </source>
</evidence>
<keyword evidence="3" id="KW-1185">Reference proteome</keyword>
<evidence type="ECO:0000313" key="3">
    <source>
        <dbReference type="Proteomes" id="UP001202922"/>
    </source>
</evidence>
<gene>
    <name evidence="2" type="ORF">L0M17_02095</name>
</gene>
<reference evidence="2 3" key="1">
    <citation type="submission" date="2022-03" db="EMBL/GenBank/DDBJ databases">
        <title>Sinomonas sp. isolated from a soil.</title>
        <authorList>
            <person name="Han J."/>
            <person name="Kim D.-U."/>
        </authorList>
    </citation>
    <scope>NUCLEOTIDE SEQUENCE [LARGE SCALE GENOMIC DNA]</scope>
    <source>
        <strain evidence="2 3">5-5</strain>
    </source>
</reference>
<comment type="caution">
    <text evidence="2">The sequence shown here is derived from an EMBL/GenBank/DDBJ whole genome shotgun (WGS) entry which is preliminary data.</text>
</comment>
<feature type="region of interest" description="Disordered" evidence="1">
    <location>
        <begin position="1"/>
        <end position="21"/>
    </location>
</feature>
<sequence>MPKSRTRKPKSRSTSPGDRRQRRVDALIDGLADDYATWAVNSAEADGADDAARRDFMVFARGQLDIVKFLYGFLGAGERLVPNLRIDPGALPDALDGLLDSDDVDDLRYYIGTLVDWVSFLEETERWEGTAEDLEAVTELLDAEAEAVGGIVDIGLDEDGEVVPRREPSEEEALAFATASPLVKHARALLDWVGEGRAVASDGALTPAEATEAAALVGEGSADPARRLARLWAALHHAELIEIDETRAPDDSGSTARLGEDAARLGSGDALGRLEAQFLATEFIITTCSRALYTPEGDAVEAALATLLTRAVLEDPLPLTVVEDLAVDAPDDADPAELQTVSVVLLDELRELAALGLVDLRAGLVDVPAAALDAVYDAFESPEGDEDWEDDVD</sequence>
<name>A0ABS9TWI8_9MICC</name>
<evidence type="ECO:0000256" key="1">
    <source>
        <dbReference type="SAM" id="MobiDB-lite"/>
    </source>
</evidence>
<organism evidence="2 3">
    <name type="scientific">Sinomonas terrae</name>
    <dbReference type="NCBI Taxonomy" id="2908838"/>
    <lineage>
        <taxon>Bacteria</taxon>
        <taxon>Bacillati</taxon>
        <taxon>Actinomycetota</taxon>
        <taxon>Actinomycetes</taxon>
        <taxon>Micrococcales</taxon>
        <taxon>Micrococcaceae</taxon>
        <taxon>Sinomonas</taxon>
    </lineage>
</organism>